<dbReference type="SUPFAM" id="SSF46785">
    <property type="entry name" value="Winged helix' DNA-binding domain"/>
    <property type="match status" value="1"/>
</dbReference>
<dbReference type="Pfam" id="PF00392">
    <property type="entry name" value="GntR"/>
    <property type="match status" value="1"/>
</dbReference>
<dbReference type="Gene3D" id="1.20.120.530">
    <property type="entry name" value="GntR ligand-binding domain-like"/>
    <property type="match status" value="1"/>
</dbReference>
<dbReference type="AlphaFoldDB" id="A0A0J9E4K8"/>
<evidence type="ECO:0000313" key="5">
    <source>
        <dbReference type="EMBL" id="KMW57681.1"/>
    </source>
</evidence>
<accession>A0A0J9E4K8</accession>
<dbReference type="STRING" id="1675527.AIOL_002646"/>
<dbReference type="InterPro" id="IPR036390">
    <property type="entry name" value="WH_DNA-bd_sf"/>
</dbReference>
<dbReference type="PANTHER" id="PTHR43537:SF49">
    <property type="entry name" value="TRANSCRIPTIONAL REGULATORY PROTEIN"/>
    <property type="match status" value="1"/>
</dbReference>
<evidence type="ECO:0000259" key="4">
    <source>
        <dbReference type="PROSITE" id="PS50949"/>
    </source>
</evidence>
<dbReference type="RefSeq" id="WP_049643381.1">
    <property type="nucleotide sequence ID" value="NZ_LFTY01000002.1"/>
</dbReference>
<keyword evidence="2" id="KW-0238">DNA-binding</keyword>
<sequence>MDYTAPSIPEDEKLASKARRAIEDEILSGRLLPGTRLDERLWAERLGISRTPVREAIRELSSQGMVDAPPRQQAYVRKVEGAELAELFEALIGLETLVAELAGRRISDAEIATLEVLQGQLRNAMKNEDSREFQDLNVKFHFVIAQASANTTLLQTLKTVRLRVSPYRSWLFEKLDRMPRSIEEHDKIIAALRARDSVLVRRLTREHEMIDSDRLFDFFLTANRCDTSAGVK</sequence>
<dbReference type="GO" id="GO:0003700">
    <property type="term" value="F:DNA-binding transcription factor activity"/>
    <property type="evidence" value="ECO:0007669"/>
    <property type="project" value="InterPro"/>
</dbReference>
<protein>
    <submittedName>
        <fullName evidence="5">Transcriptional regulator, GntR family</fullName>
    </submittedName>
</protein>
<dbReference type="EMBL" id="LFTY01000002">
    <property type="protein sequence ID" value="KMW57681.1"/>
    <property type="molecule type" value="Genomic_DNA"/>
</dbReference>
<keyword evidence="1" id="KW-0805">Transcription regulation</keyword>
<name>A0A0J9E4K8_9RHOB</name>
<proteinExistence type="predicted"/>
<dbReference type="PROSITE" id="PS50949">
    <property type="entry name" value="HTH_GNTR"/>
    <property type="match status" value="1"/>
</dbReference>
<dbReference type="InterPro" id="IPR000524">
    <property type="entry name" value="Tscrpt_reg_HTH_GntR"/>
</dbReference>
<dbReference type="SMART" id="SM00895">
    <property type="entry name" value="FCD"/>
    <property type="match status" value="1"/>
</dbReference>
<dbReference type="PATRIC" id="fig|1675527.3.peg.2773"/>
<dbReference type="InterPro" id="IPR036388">
    <property type="entry name" value="WH-like_DNA-bd_sf"/>
</dbReference>
<feature type="domain" description="HTH gntR-type" evidence="4">
    <location>
        <begin position="12"/>
        <end position="79"/>
    </location>
</feature>
<dbReference type="Proteomes" id="UP000037178">
    <property type="component" value="Unassembled WGS sequence"/>
</dbReference>
<evidence type="ECO:0000256" key="1">
    <source>
        <dbReference type="ARBA" id="ARBA00023015"/>
    </source>
</evidence>
<evidence type="ECO:0000313" key="6">
    <source>
        <dbReference type="Proteomes" id="UP000037178"/>
    </source>
</evidence>
<comment type="caution">
    <text evidence="5">The sequence shown here is derived from an EMBL/GenBank/DDBJ whole genome shotgun (WGS) entry which is preliminary data.</text>
</comment>
<organism evidence="5 6">
    <name type="scientific">Candidatus Rhodobacter oscarellae</name>
    <dbReference type="NCBI Taxonomy" id="1675527"/>
    <lineage>
        <taxon>Bacteria</taxon>
        <taxon>Pseudomonadati</taxon>
        <taxon>Pseudomonadota</taxon>
        <taxon>Alphaproteobacteria</taxon>
        <taxon>Rhodobacterales</taxon>
        <taxon>Rhodobacter group</taxon>
        <taxon>Rhodobacter</taxon>
    </lineage>
</organism>
<dbReference type="OrthoDB" id="9815654at2"/>
<keyword evidence="3" id="KW-0804">Transcription</keyword>
<dbReference type="CDD" id="cd07377">
    <property type="entry name" value="WHTH_GntR"/>
    <property type="match status" value="1"/>
</dbReference>
<evidence type="ECO:0000256" key="2">
    <source>
        <dbReference type="ARBA" id="ARBA00023125"/>
    </source>
</evidence>
<dbReference type="PANTHER" id="PTHR43537">
    <property type="entry name" value="TRANSCRIPTIONAL REGULATOR, GNTR FAMILY"/>
    <property type="match status" value="1"/>
</dbReference>
<gene>
    <name evidence="5" type="ORF">AIOL_002646</name>
</gene>
<dbReference type="InterPro" id="IPR011711">
    <property type="entry name" value="GntR_C"/>
</dbReference>
<reference evidence="5 6" key="1">
    <citation type="submission" date="2015-06" db="EMBL/GenBank/DDBJ databases">
        <title>Draft genome sequence of an Alphaproteobacteria species associated to the Mediterranean sponge Oscarella lobularis.</title>
        <authorList>
            <person name="Jourda C."/>
            <person name="Santini S."/>
            <person name="Claverie J.-M."/>
        </authorList>
    </citation>
    <scope>NUCLEOTIDE SEQUENCE [LARGE SCALE GENOMIC DNA]</scope>
    <source>
        <strain evidence="5">IGS</strain>
    </source>
</reference>
<dbReference type="SUPFAM" id="SSF48008">
    <property type="entry name" value="GntR ligand-binding domain-like"/>
    <property type="match status" value="1"/>
</dbReference>
<evidence type="ECO:0000256" key="3">
    <source>
        <dbReference type="ARBA" id="ARBA00023163"/>
    </source>
</evidence>
<keyword evidence="6" id="KW-1185">Reference proteome</keyword>
<dbReference type="InterPro" id="IPR008920">
    <property type="entry name" value="TF_FadR/GntR_C"/>
</dbReference>
<dbReference type="SMART" id="SM00345">
    <property type="entry name" value="HTH_GNTR"/>
    <property type="match status" value="1"/>
</dbReference>
<dbReference type="Gene3D" id="1.10.10.10">
    <property type="entry name" value="Winged helix-like DNA-binding domain superfamily/Winged helix DNA-binding domain"/>
    <property type="match status" value="1"/>
</dbReference>
<dbReference type="Pfam" id="PF07729">
    <property type="entry name" value="FCD"/>
    <property type="match status" value="1"/>
</dbReference>
<dbReference type="GO" id="GO:0003677">
    <property type="term" value="F:DNA binding"/>
    <property type="evidence" value="ECO:0007669"/>
    <property type="project" value="UniProtKB-KW"/>
</dbReference>
<dbReference type="PRINTS" id="PR00035">
    <property type="entry name" value="HTHGNTR"/>
</dbReference>